<dbReference type="InterPro" id="IPR037770">
    <property type="entry name" value="CDK7"/>
</dbReference>
<evidence type="ECO:0000256" key="9">
    <source>
        <dbReference type="ARBA" id="ARBA00022777"/>
    </source>
</evidence>
<evidence type="ECO:0000256" key="8">
    <source>
        <dbReference type="ARBA" id="ARBA00022741"/>
    </source>
</evidence>
<gene>
    <name evidence="19" type="ORF">BQ4739_LOCUS1314</name>
</gene>
<keyword evidence="4 16" id="KW-0723">Serine/threonine-protein kinase</keyword>
<feature type="active site" description="Proton acceptor" evidence="13">
    <location>
        <position position="126"/>
    </location>
</feature>
<dbReference type="InterPro" id="IPR008271">
    <property type="entry name" value="Ser/Thr_kinase_AS"/>
</dbReference>
<keyword evidence="6" id="KW-0132">Cell division</keyword>
<keyword evidence="12" id="KW-0131">Cell cycle</keyword>
<evidence type="ECO:0000256" key="15">
    <source>
        <dbReference type="PROSITE-ProRule" id="PRU10141"/>
    </source>
</evidence>
<keyword evidence="5" id="KW-0597">Phosphoprotein</keyword>
<evidence type="ECO:0000256" key="4">
    <source>
        <dbReference type="ARBA" id="ARBA00022527"/>
    </source>
</evidence>
<dbReference type="Pfam" id="PF00069">
    <property type="entry name" value="Pkinase"/>
    <property type="match status" value="1"/>
</dbReference>
<evidence type="ECO:0000256" key="2">
    <source>
        <dbReference type="ARBA" id="ARBA00006485"/>
    </source>
</evidence>
<dbReference type="InterPro" id="IPR000719">
    <property type="entry name" value="Prot_kinase_dom"/>
</dbReference>
<dbReference type="SUPFAM" id="SSF56112">
    <property type="entry name" value="Protein kinase-like (PK-like)"/>
    <property type="match status" value="1"/>
</dbReference>
<feature type="region of interest" description="Disordered" evidence="17">
    <location>
        <begin position="280"/>
        <end position="342"/>
    </location>
</feature>
<comment type="similarity">
    <text evidence="2">Belongs to the protein kinase superfamily. CMGC Ser/Thr protein kinase family. CDC2/CDKX subfamily.</text>
</comment>
<dbReference type="GO" id="GO:0008353">
    <property type="term" value="F:RNA polymerase II CTD heptapeptide repeat kinase activity"/>
    <property type="evidence" value="ECO:0007669"/>
    <property type="project" value="UniProtKB-EC"/>
</dbReference>
<name>A0A383V6M1_TETOB</name>
<comment type="subcellular location">
    <subcellularLocation>
        <location evidence="1">Nucleus</location>
    </subcellularLocation>
</comment>
<dbReference type="Gene3D" id="1.10.510.10">
    <property type="entry name" value="Transferase(Phosphotransferase) domain 1"/>
    <property type="match status" value="1"/>
</dbReference>
<keyword evidence="9" id="KW-0418">Kinase</keyword>
<feature type="binding site" evidence="14">
    <location>
        <begin position="10"/>
        <end position="18"/>
    </location>
    <ligand>
        <name>ATP</name>
        <dbReference type="ChEBI" id="CHEBI:30616"/>
    </ligand>
</feature>
<evidence type="ECO:0000256" key="16">
    <source>
        <dbReference type="RuleBase" id="RU000304"/>
    </source>
</evidence>
<dbReference type="PROSITE" id="PS00108">
    <property type="entry name" value="PROTEIN_KINASE_ST"/>
    <property type="match status" value="1"/>
</dbReference>
<feature type="binding site" evidence="15">
    <location>
        <position position="34"/>
    </location>
    <ligand>
        <name>ATP</name>
        <dbReference type="ChEBI" id="CHEBI:30616"/>
    </ligand>
</feature>
<evidence type="ECO:0000256" key="14">
    <source>
        <dbReference type="PIRSR" id="PIRSR637770-2"/>
    </source>
</evidence>
<evidence type="ECO:0000256" key="1">
    <source>
        <dbReference type="ARBA" id="ARBA00004123"/>
    </source>
</evidence>
<evidence type="ECO:0000256" key="17">
    <source>
        <dbReference type="SAM" id="MobiDB-lite"/>
    </source>
</evidence>
<dbReference type="PROSITE" id="PS00107">
    <property type="entry name" value="PROTEIN_KINASE_ATP"/>
    <property type="match status" value="1"/>
</dbReference>
<dbReference type="Proteomes" id="UP000256970">
    <property type="component" value="Unassembled WGS sequence"/>
</dbReference>
<feature type="compositionally biased region" description="Basic and acidic residues" evidence="17">
    <location>
        <begin position="295"/>
        <end position="305"/>
    </location>
</feature>
<dbReference type="EC" id="2.7.11.23" evidence="3"/>
<reference evidence="19 20" key="1">
    <citation type="submission" date="2016-10" db="EMBL/GenBank/DDBJ databases">
        <authorList>
            <person name="Cai Z."/>
        </authorList>
    </citation>
    <scope>NUCLEOTIDE SEQUENCE [LARGE SCALE GENOMIC DNA]</scope>
</reference>
<proteinExistence type="inferred from homology"/>
<evidence type="ECO:0000256" key="6">
    <source>
        <dbReference type="ARBA" id="ARBA00022618"/>
    </source>
</evidence>
<keyword evidence="10 14" id="KW-0067">ATP-binding</keyword>
<dbReference type="AlphaFoldDB" id="A0A383V6M1"/>
<dbReference type="PANTHER" id="PTHR24056:SF0">
    <property type="entry name" value="CYCLIN-DEPENDENT KINASE 7"/>
    <property type="match status" value="1"/>
</dbReference>
<keyword evidence="7" id="KW-0808">Transferase</keyword>
<feature type="binding site" evidence="14">
    <location>
        <position position="33"/>
    </location>
    <ligand>
        <name>ATP</name>
        <dbReference type="ChEBI" id="CHEBI:30616"/>
    </ligand>
</feature>
<dbReference type="CDD" id="cd07841">
    <property type="entry name" value="STKc_CDK7"/>
    <property type="match status" value="1"/>
</dbReference>
<dbReference type="GO" id="GO:0070985">
    <property type="term" value="C:transcription factor TFIIK complex"/>
    <property type="evidence" value="ECO:0007669"/>
    <property type="project" value="InterPro"/>
</dbReference>
<evidence type="ECO:0000256" key="11">
    <source>
        <dbReference type="ARBA" id="ARBA00023242"/>
    </source>
</evidence>
<dbReference type="EMBL" id="FNXT01000103">
    <property type="protein sequence ID" value="SZX60781.1"/>
    <property type="molecule type" value="Genomic_DNA"/>
</dbReference>
<dbReference type="GO" id="GO:0051301">
    <property type="term" value="P:cell division"/>
    <property type="evidence" value="ECO:0007669"/>
    <property type="project" value="UniProtKB-KW"/>
</dbReference>
<evidence type="ECO:0000259" key="18">
    <source>
        <dbReference type="PROSITE" id="PS50011"/>
    </source>
</evidence>
<dbReference type="InterPro" id="IPR011009">
    <property type="entry name" value="Kinase-like_dom_sf"/>
</dbReference>
<dbReference type="InterPro" id="IPR017441">
    <property type="entry name" value="Protein_kinase_ATP_BS"/>
</dbReference>
<dbReference type="GO" id="GO:0005737">
    <property type="term" value="C:cytoplasm"/>
    <property type="evidence" value="ECO:0007669"/>
    <property type="project" value="TreeGrafter"/>
</dbReference>
<accession>A0A383V6M1</accession>
<protein>
    <recommendedName>
        <fullName evidence="3">[RNA-polymerase]-subunit kinase</fullName>
        <ecNumber evidence="3">2.7.11.23</ecNumber>
    </recommendedName>
</protein>
<organism evidence="19 20">
    <name type="scientific">Tetradesmus obliquus</name>
    <name type="common">Green alga</name>
    <name type="synonym">Acutodesmus obliquus</name>
    <dbReference type="NCBI Taxonomy" id="3088"/>
    <lineage>
        <taxon>Eukaryota</taxon>
        <taxon>Viridiplantae</taxon>
        <taxon>Chlorophyta</taxon>
        <taxon>core chlorophytes</taxon>
        <taxon>Chlorophyceae</taxon>
        <taxon>CS clade</taxon>
        <taxon>Sphaeropleales</taxon>
        <taxon>Scenedesmaceae</taxon>
        <taxon>Tetradesmus</taxon>
    </lineage>
</organism>
<dbReference type="FunFam" id="1.10.510.10:FF:000097">
    <property type="entry name" value="Putative cyclin-dependent kinase 7"/>
    <property type="match status" value="1"/>
</dbReference>
<dbReference type="SMART" id="SM00220">
    <property type="entry name" value="S_TKc"/>
    <property type="match status" value="1"/>
</dbReference>
<evidence type="ECO:0000256" key="5">
    <source>
        <dbReference type="ARBA" id="ARBA00022553"/>
    </source>
</evidence>
<dbReference type="GO" id="GO:0045944">
    <property type="term" value="P:positive regulation of transcription by RNA polymerase II"/>
    <property type="evidence" value="ECO:0007669"/>
    <property type="project" value="TreeGrafter"/>
</dbReference>
<keyword evidence="20" id="KW-1185">Reference proteome</keyword>
<keyword evidence="11" id="KW-0539">Nucleus</keyword>
<dbReference type="STRING" id="3088.A0A383V6M1"/>
<keyword evidence="8 14" id="KW-0547">Nucleotide-binding</keyword>
<evidence type="ECO:0000313" key="20">
    <source>
        <dbReference type="Proteomes" id="UP000256970"/>
    </source>
</evidence>
<evidence type="ECO:0000256" key="13">
    <source>
        <dbReference type="PIRSR" id="PIRSR637770-1"/>
    </source>
</evidence>
<dbReference type="PANTHER" id="PTHR24056">
    <property type="entry name" value="CELL DIVISION PROTEIN KINASE"/>
    <property type="match status" value="1"/>
</dbReference>
<evidence type="ECO:0000256" key="7">
    <source>
        <dbReference type="ARBA" id="ARBA00022679"/>
    </source>
</evidence>
<dbReference type="PROSITE" id="PS50011">
    <property type="entry name" value="PROTEIN_KINASE_DOM"/>
    <property type="match status" value="1"/>
</dbReference>
<evidence type="ECO:0000256" key="3">
    <source>
        <dbReference type="ARBA" id="ARBA00012409"/>
    </source>
</evidence>
<dbReference type="FunFam" id="3.30.200.20:FF:000554">
    <property type="entry name" value="CMGC/CDK/CDK7 protein kinase"/>
    <property type="match status" value="1"/>
</dbReference>
<dbReference type="GO" id="GO:0005524">
    <property type="term" value="F:ATP binding"/>
    <property type="evidence" value="ECO:0007669"/>
    <property type="project" value="UniProtKB-UniRule"/>
</dbReference>
<evidence type="ECO:0000313" key="19">
    <source>
        <dbReference type="EMBL" id="SZX60781.1"/>
    </source>
</evidence>
<dbReference type="GO" id="GO:0004693">
    <property type="term" value="F:cyclin-dependent protein serine/threonine kinase activity"/>
    <property type="evidence" value="ECO:0007669"/>
    <property type="project" value="TreeGrafter"/>
</dbReference>
<evidence type="ECO:0000256" key="12">
    <source>
        <dbReference type="ARBA" id="ARBA00023306"/>
    </source>
</evidence>
<evidence type="ECO:0000256" key="10">
    <source>
        <dbReference type="ARBA" id="ARBA00022840"/>
    </source>
</evidence>
<dbReference type="InterPro" id="IPR050108">
    <property type="entry name" value="CDK"/>
</dbReference>
<dbReference type="Gene3D" id="3.30.200.20">
    <property type="entry name" value="Phosphorylase Kinase, domain 1"/>
    <property type="match status" value="1"/>
</dbReference>
<feature type="domain" description="Protein kinase" evidence="18">
    <location>
        <begin position="4"/>
        <end position="284"/>
    </location>
</feature>
<sequence>MDNYDKGVLLGRGTFASVFKATHKETGKVVAIKKIDVGGSKEGINVTSLREIKLLREIKSPYVVELLDVFPHKRKVNMVMEFLDSDLEALIKAKGVLLSPSDVKAYMQMLLKALADCHAHWVLHRDVKPNNMLISRDGSFKLADFGLARIYGSPDRQLTPQVFARWYRAPELLFGSQSYGASIDIWAAGCVFAELLLRKPWLPGMTDIDQLGKIFQALGTPTKDNWPGVEALPNYVPFQPVTPLPLRQQFPGAADDALELLARMVALDPNRRPSAAEALRHPYFSSAPPPTPPERLPKPPLREDNPLAGPAAPALKVSRPPPAGGEVPSSKRAKLAGTPVGAAAAASPAAASAAAAALRAAGTASPAG</sequence>